<protein>
    <submittedName>
        <fullName evidence="2">Uncharacterized protein</fullName>
    </submittedName>
</protein>
<evidence type="ECO:0000313" key="2">
    <source>
        <dbReference type="EMBL" id="SEL78195.1"/>
    </source>
</evidence>
<organism evidence="2 3">
    <name type="scientific">Maribacter orientalis</name>
    <dbReference type="NCBI Taxonomy" id="228957"/>
    <lineage>
        <taxon>Bacteria</taxon>
        <taxon>Pseudomonadati</taxon>
        <taxon>Bacteroidota</taxon>
        <taxon>Flavobacteriia</taxon>
        <taxon>Flavobacteriales</taxon>
        <taxon>Flavobacteriaceae</taxon>
        <taxon>Maribacter</taxon>
    </lineage>
</organism>
<keyword evidence="3" id="KW-1185">Reference proteome</keyword>
<evidence type="ECO:0000256" key="1">
    <source>
        <dbReference type="SAM" id="Phobius"/>
    </source>
</evidence>
<keyword evidence="1" id="KW-0812">Transmembrane</keyword>
<dbReference type="InterPro" id="IPR045385">
    <property type="entry name" value="DUF6526"/>
</dbReference>
<accession>A0A1H7T0Z1</accession>
<sequence>MEEQNFKNHGKLVKGFHGLLFIAILALLIGAISNLIRTSSDNLYLASLVVLIAIIFLIMAWFVRSFPLKAQDRAIKAEENLRYYVMTGKLFPKELKVAQIIALRFASDEEFLPLVEKALKENLTNKEIKMLIKNWRVDVYRV</sequence>
<dbReference type="Pfam" id="PF20136">
    <property type="entry name" value="DUF6526"/>
    <property type="match status" value="1"/>
</dbReference>
<keyword evidence="1" id="KW-0472">Membrane</keyword>
<reference evidence="3" key="1">
    <citation type="submission" date="2016-10" db="EMBL/GenBank/DDBJ databases">
        <authorList>
            <person name="Varghese N."/>
            <person name="Submissions S."/>
        </authorList>
    </citation>
    <scope>NUCLEOTIDE SEQUENCE [LARGE SCALE GENOMIC DNA]</scope>
    <source>
        <strain evidence="3">DSM 16471</strain>
    </source>
</reference>
<feature type="transmembrane region" description="Helical" evidence="1">
    <location>
        <begin position="42"/>
        <end position="63"/>
    </location>
</feature>
<evidence type="ECO:0000313" key="3">
    <source>
        <dbReference type="Proteomes" id="UP000198990"/>
    </source>
</evidence>
<proteinExistence type="predicted"/>
<keyword evidence="1" id="KW-1133">Transmembrane helix</keyword>
<dbReference type="Proteomes" id="UP000198990">
    <property type="component" value="Unassembled WGS sequence"/>
</dbReference>
<dbReference type="OrthoDB" id="765463at2"/>
<gene>
    <name evidence="2" type="ORF">SAMN04488008_105184</name>
</gene>
<name>A0A1H7T0Z1_9FLAO</name>
<dbReference type="RefSeq" id="WP_091624906.1">
    <property type="nucleotide sequence ID" value="NZ_FNZN01000005.1"/>
</dbReference>
<dbReference type="AlphaFoldDB" id="A0A1H7T0Z1"/>
<dbReference type="EMBL" id="FNZN01000005">
    <property type="protein sequence ID" value="SEL78195.1"/>
    <property type="molecule type" value="Genomic_DNA"/>
</dbReference>
<feature type="transmembrane region" description="Helical" evidence="1">
    <location>
        <begin position="12"/>
        <end position="36"/>
    </location>
</feature>